<keyword evidence="10" id="KW-0175">Coiled coil</keyword>
<dbReference type="OrthoDB" id="9810980at2"/>
<keyword evidence="7 9" id="KW-1133">Transmembrane helix</keyword>
<evidence type="ECO:0000259" key="12">
    <source>
        <dbReference type="Pfam" id="PF25994"/>
    </source>
</evidence>
<keyword evidence="15" id="KW-1185">Reference proteome</keyword>
<organism evidence="14 15">
    <name type="scientific">Paracoccus isoporae</name>
    <dbReference type="NCBI Taxonomy" id="591205"/>
    <lineage>
        <taxon>Bacteria</taxon>
        <taxon>Pseudomonadati</taxon>
        <taxon>Pseudomonadota</taxon>
        <taxon>Alphaproteobacteria</taxon>
        <taxon>Rhodobacterales</taxon>
        <taxon>Paracoccaceae</taxon>
        <taxon>Paracoccus</taxon>
    </lineage>
</organism>
<evidence type="ECO:0000256" key="8">
    <source>
        <dbReference type="ARBA" id="ARBA00023136"/>
    </source>
</evidence>
<dbReference type="Pfam" id="PF26002">
    <property type="entry name" value="Beta-barrel_AprE"/>
    <property type="match status" value="1"/>
</dbReference>
<feature type="region of interest" description="Disordered" evidence="11">
    <location>
        <begin position="1"/>
        <end position="23"/>
    </location>
</feature>
<dbReference type="STRING" id="591205.SAMN05421538_10290"/>
<dbReference type="RefSeq" id="WP_090521149.1">
    <property type="nucleotide sequence ID" value="NZ_FNAH01000002.1"/>
</dbReference>
<protein>
    <recommendedName>
        <fullName evidence="9">Membrane fusion protein (MFP) family protein</fullName>
    </recommendedName>
</protein>
<dbReference type="InterPro" id="IPR058781">
    <property type="entry name" value="HH_AprE-like"/>
</dbReference>
<reference evidence="14 15" key="1">
    <citation type="submission" date="2016-10" db="EMBL/GenBank/DDBJ databases">
        <authorList>
            <person name="de Groot N.N."/>
        </authorList>
    </citation>
    <scope>NUCLEOTIDE SEQUENCE [LARGE SCALE GENOMIC DNA]</scope>
    <source>
        <strain evidence="14 15">DSM 22220</strain>
    </source>
</reference>
<dbReference type="Proteomes" id="UP000199344">
    <property type="component" value="Unassembled WGS sequence"/>
</dbReference>
<evidence type="ECO:0000256" key="6">
    <source>
        <dbReference type="ARBA" id="ARBA00022692"/>
    </source>
</evidence>
<dbReference type="GO" id="GO:0005886">
    <property type="term" value="C:plasma membrane"/>
    <property type="evidence" value="ECO:0007669"/>
    <property type="project" value="UniProtKB-SubCell"/>
</dbReference>
<comment type="similarity">
    <text evidence="2 9">Belongs to the membrane fusion protein (MFP) (TC 8.A.1) family.</text>
</comment>
<feature type="domain" description="AprE-like long alpha-helical hairpin" evidence="12">
    <location>
        <begin position="108"/>
        <end position="296"/>
    </location>
</feature>
<evidence type="ECO:0000256" key="5">
    <source>
        <dbReference type="ARBA" id="ARBA00022519"/>
    </source>
</evidence>
<dbReference type="InterPro" id="IPR010129">
    <property type="entry name" value="T1SS_HlyD"/>
</dbReference>
<dbReference type="Gene3D" id="2.40.50.100">
    <property type="match status" value="1"/>
</dbReference>
<dbReference type="PANTHER" id="PTHR30386">
    <property type="entry name" value="MEMBRANE FUSION SUBUNIT OF EMRAB-TOLC MULTIDRUG EFFLUX PUMP"/>
    <property type="match status" value="1"/>
</dbReference>
<evidence type="ECO:0000256" key="7">
    <source>
        <dbReference type="ARBA" id="ARBA00022989"/>
    </source>
</evidence>
<keyword evidence="6 9" id="KW-0812">Transmembrane</keyword>
<dbReference type="GO" id="GO:0015031">
    <property type="term" value="P:protein transport"/>
    <property type="evidence" value="ECO:0007669"/>
    <property type="project" value="InterPro"/>
</dbReference>
<keyword evidence="3 9" id="KW-0813">Transport</keyword>
<sequence length="449" mass="48383">MTEIAHPTRHAAQDAPPGPADAGRPFGRGFGLAGFAVIAVFAGTFYVWAAAAPLEGAVVAPGVVNVDTNVRTVQHLEGGIIDRIEVEEGQQVAAGQTLIRLQNTVPASNLNEVQAQYFEARATEARLLAEQAEAGEIDFPSELTEKIGDAAAQAAMAGQDSIFDSRRTLLADRLTIFGRSVAGLEAEIEGLQGQVAASESSLELLDEEIADVRALYDRNLTDKPRMLQLQRDRAELQGEIASYRAAIGTARQRIEENALRRSELLNSRTTEIVEQLRETRSRAYELGQRLAAASDVMGRTEIRSPVDGVVTGLQVHTVGGVIAAGQPLMDIVPVSDTLVVQATIDPLDIDQVSQGQAAQVWLSALNRRSQRPIDGVVQTISADRLIDPQSGAAYYAARIELAREDVERGAVPMQPGMSAEVMIRTGARTTLDYLLTPITRFLSRAMREG</sequence>
<evidence type="ECO:0000256" key="10">
    <source>
        <dbReference type="SAM" id="Coils"/>
    </source>
</evidence>
<evidence type="ECO:0000256" key="1">
    <source>
        <dbReference type="ARBA" id="ARBA00004377"/>
    </source>
</evidence>
<evidence type="ECO:0000256" key="2">
    <source>
        <dbReference type="ARBA" id="ARBA00009477"/>
    </source>
</evidence>
<keyword evidence="5 9" id="KW-0997">Cell inner membrane</keyword>
<comment type="subcellular location">
    <subcellularLocation>
        <location evidence="1 9">Cell inner membrane</location>
        <topology evidence="1 9">Single-pass membrane protein</topology>
    </subcellularLocation>
</comment>
<feature type="coiled-coil region" evidence="10">
    <location>
        <begin position="181"/>
        <end position="246"/>
    </location>
</feature>
<dbReference type="InterPro" id="IPR058982">
    <property type="entry name" value="Beta-barrel_AprE"/>
</dbReference>
<feature type="domain" description="AprE-like beta-barrel" evidence="13">
    <location>
        <begin position="338"/>
        <end position="426"/>
    </location>
</feature>
<evidence type="ECO:0000256" key="3">
    <source>
        <dbReference type="ARBA" id="ARBA00022448"/>
    </source>
</evidence>
<dbReference type="Gene3D" id="2.40.30.170">
    <property type="match status" value="1"/>
</dbReference>
<gene>
    <name evidence="14" type="ORF">SAMN05421538_10290</name>
</gene>
<dbReference type="SUPFAM" id="SSF111369">
    <property type="entry name" value="HlyD-like secretion proteins"/>
    <property type="match status" value="1"/>
</dbReference>
<dbReference type="PANTHER" id="PTHR30386:SF17">
    <property type="entry name" value="ALKALINE PROTEASE SECRETION PROTEIN APRE"/>
    <property type="match status" value="1"/>
</dbReference>
<dbReference type="NCBIfam" id="TIGR01843">
    <property type="entry name" value="type_I_hlyD"/>
    <property type="match status" value="1"/>
</dbReference>
<keyword evidence="8 9" id="KW-0472">Membrane</keyword>
<dbReference type="PRINTS" id="PR01490">
    <property type="entry name" value="RTXTOXIND"/>
</dbReference>
<dbReference type="InterPro" id="IPR050739">
    <property type="entry name" value="MFP"/>
</dbReference>
<dbReference type="Pfam" id="PF25994">
    <property type="entry name" value="HH_AprE"/>
    <property type="match status" value="1"/>
</dbReference>
<proteinExistence type="inferred from homology"/>
<dbReference type="AlphaFoldDB" id="A0A1G6WBP3"/>
<evidence type="ECO:0000256" key="11">
    <source>
        <dbReference type="SAM" id="MobiDB-lite"/>
    </source>
</evidence>
<evidence type="ECO:0000313" key="15">
    <source>
        <dbReference type="Proteomes" id="UP000199344"/>
    </source>
</evidence>
<accession>A0A1G6WBP3</accession>
<evidence type="ECO:0000256" key="9">
    <source>
        <dbReference type="RuleBase" id="RU365093"/>
    </source>
</evidence>
<evidence type="ECO:0000259" key="13">
    <source>
        <dbReference type="Pfam" id="PF26002"/>
    </source>
</evidence>
<name>A0A1G6WBP3_9RHOB</name>
<feature type="transmembrane region" description="Helical" evidence="9">
    <location>
        <begin position="30"/>
        <end position="49"/>
    </location>
</feature>
<evidence type="ECO:0000313" key="14">
    <source>
        <dbReference type="EMBL" id="SDD63238.1"/>
    </source>
</evidence>
<keyword evidence="4 9" id="KW-1003">Cell membrane</keyword>
<evidence type="ECO:0000256" key="4">
    <source>
        <dbReference type="ARBA" id="ARBA00022475"/>
    </source>
</evidence>
<dbReference type="EMBL" id="FNAH01000002">
    <property type="protein sequence ID" value="SDD63238.1"/>
    <property type="molecule type" value="Genomic_DNA"/>
</dbReference>